<name>A0A9Q1JGD9_9CARY</name>
<feature type="transmembrane region" description="Helical" evidence="2">
    <location>
        <begin position="50"/>
        <end position="70"/>
    </location>
</feature>
<evidence type="ECO:0000313" key="3">
    <source>
        <dbReference type="EMBL" id="KAJ8421174.1"/>
    </source>
</evidence>
<accession>A0A9Q1JGD9</accession>
<keyword evidence="2" id="KW-1133">Transmembrane helix</keyword>
<dbReference type="Proteomes" id="UP001153076">
    <property type="component" value="Unassembled WGS sequence"/>
</dbReference>
<dbReference type="AlphaFoldDB" id="A0A9Q1JGD9"/>
<gene>
    <name evidence="3" type="ORF">Cgig2_007696</name>
</gene>
<reference evidence="3" key="1">
    <citation type="submission" date="2022-04" db="EMBL/GenBank/DDBJ databases">
        <title>Carnegiea gigantea Genome sequencing and assembly v2.</title>
        <authorList>
            <person name="Copetti D."/>
            <person name="Sanderson M.J."/>
            <person name="Burquez A."/>
            <person name="Wojciechowski M.F."/>
        </authorList>
    </citation>
    <scope>NUCLEOTIDE SEQUENCE</scope>
    <source>
        <strain evidence="3">SGP5-SGP5p</strain>
        <tissue evidence="3">Aerial part</tissue>
    </source>
</reference>
<keyword evidence="2" id="KW-0812">Transmembrane</keyword>
<evidence type="ECO:0000256" key="2">
    <source>
        <dbReference type="SAM" id="Phobius"/>
    </source>
</evidence>
<protein>
    <submittedName>
        <fullName evidence="3">Uncharacterized protein</fullName>
    </submittedName>
</protein>
<keyword evidence="2" id="KW-0472">Membrane</keyword>
<organism evidence="3 4">
    <name type="scientific">Carnegiea gigantea</name>
    <dbReference type="NCBI Taxonomy" id="171969"/>
    <lineage>
        <taxon>Eukaryota</taxon>
        <taxon>Viridiplantae</taxon>
        <taxon>Streptophyta</taxon>
        <taxon>Embryophyta</taxon>
        <taxon>Tracheophyta</taxon>
        <taxon>Spermatophyta</taxon>
        <taxon>Magnoliopsida</taxon>
        <taxon>eudicotyledons</taxon>
        <taxon>Gunneridae</taxon>
        <taxon>Pentapetalae</taxon>
        <taxon>Caryophyllales</taxon>
        <taxon>Cactineae</taxon>
        <taxon>Cactaceae</taxon>
        <taxon>Cactoideae</taxon>
        <taxon>Echinocereeae</taxon>
        <taxon>Carnegiea</taxon>
    </lineage>
</organism>
<feature type="region of interest" description="Disordered" evidence="1">
    <location>
        <begin position="1"/>
        <end position="29"/>
    </location>
</feature>
<evidence type="ECO:0000313" key="4">
    <source>
        <dbReference type="Proteomes" id="UP001153076"/>
    </source>
</evidence>
<sequence>MNVRQDHKTQPRLFDQPQNPNPNPTASASVAATVKRKRNRAIPISQHRRGVVLVCHALLPKVIFVIFFILKPLTTANLHNPGKKTMKRVSPCAATSVAHWVHESLPQTRFRLIYTTVVSILTRFMWIEDHGCLLVAVEWQLCIILIFRGTVAVENHRWKKVRGKNSKGLHVSLNYG</sequence>
<comment type="caution">
    <text evidence="3">The sequence shown here is derived from an EMBL/GenBank/DDBJ whole genome shotgun (WGS) entry which is preliminary data.</text>
</comment>
<keyword evidence="4" id="KW-1185">Reference proteome</keyword>
<proteinExistence type="predicted"/>
<evidence type="ECO:0000256" key="1">
    <source>
        <dbReference type="SAM" id="MobiDB-lite"/>
    </source>
</evidence>
<dbReference type="EMBL" id="JAKOGI010002871">
    <property type="protein sequence ID" value="KAJ8421174.1"/>
    <property type="molecule type" value="Genomic_DNA"/>
</dbReference>